<keyword evidence="1" id="KW-0808">Transferase</keyword>
<evidence type="ECO:0000259" key="2">
    <source>
        <dbReference type="Pfam" id="PF08241"/>
    </source>
</evidence>
<proteinExistence type="predicted"/>
<dbReference type="CDD" id="cd02440">
    <property type="entry name" value="AdoMet_MTases"/>
    <property type="match status" value="1"/>
</dbReference>
<dbReference type="OrthoDB" id="5614764at2"/>
<dbReference type="EMBL" id="FMUN01000007">
    <property type="protein sequence ID" value="SCY57463.1"/>
    <property type="molecule type" value="Genomic_DNA"/>
</dbReference>
<gene>
    <name evidence="3" type="ORF">SAMN05661077_2564</name>
</gene>
<evidence type="ECO:0000256" key="1">
    <source>
        <dbReference type="ARBA" id="ARBA00022679"/>
    </source>
</evidence>
<dbReference type="GO" id="GO:0008757">
    <property type="term" value="F:S-adenosylmethionine-dependent methyltransferase activity"/>
    <property type="evidence" value="ECO:0007669"/>
    <property type="project" value="InterPro"/>
</dbReference>
<dbReference type="PANTHER" id="PTHR44068:SF11">
    <property type="entry name" value="GERANYL DIPHOSPHATE 2-C-METHYLTRANSFERASE"/>
    <property type="match status" value="1"/>
</dbReference>
<sequence length="273" mass="30154">MDNPDVEAHYSRGNLASILFRALEETGLDPNNLHPDDLAPVDEFHIRGQEATRELIELAGFGPEDHVLDAGCGIGGPARHLAQQCGCRVTGLELTREYCHLASDLTAKVGLDQRVEFQEGDATAMPFGDQAFDGIWTLHMSMNVANKDRLYAEMRRVLRPGGRLAMYEIVAGPGGAVHFPVPWARSPAISHLASAEDLRSGLEARGFRERYWGDVTEPATSFFTAMLERARQEEPPPLGLHLVLGPDMGEMANNMLRNLEEDRIRVVQLVMEG</sequence>
<dbReference type="GO" id="GO:0032259">
    <property type="term" value="P:methylation"/>
    <property type="evidence" value="ECO:0007669"/>
    <property type="project" value="UniProtKB-KW"/>
</dbReference>
<evidence type="ECO:0000313" key="4">
    <source>
        <dbReference type="Proteomes" id="UP000183104"/>
    </source>
</evidence>
<dbReference type="Gene3D" id="3.40.50.150">
    <property type="entry name" value="Vaccinia Virus protein VP39"/>
    <property type="match status" value="1"/>
</dbReference>
<dbReference type="AlphaFoldDB" id="A0A0P9ESK7"/>
<reference evidence="4" key="1">
    <citation type="submission" date="2016-10" db="EMBL/GenBank/DDBJ databases">
        <authorList>
            <person name="Varghese N."/>
        </authorList>
    </citation>
    <scope>NUCLEOTIDE SEQUENCE [LARGE SCALE GENOMIC DNA]</scope>
    <source>
        <strain evidence="4">HL 19</strain>
    </source>
</reference>
<dbReference type="STRING" id="381306.AN478_00535"/>
<name>A0A0P9ESK7_9GAMM</name>
<dbReference type="InterPro" id="IPR029063">
    <property type="entry name" value="SAM-dependent_MTases_sf"/>
</dbReference>
<dbReference type="Pfam" id="PF08241">
    <property type="entry name" value="Methyltransf_11"/>
    <property type="match status" value="1"/>
</dbReference>
<dbReference type="Proteomes" id="UP000183104">
    <property type="component" value="Unassembled WGS sequence"/>
</dbReference>
<evidence type="ECO:0000313" key="3">
    <source>
        <dbReference type="EMBL" id="SCY57463.1"/>
    </source>
</evidence>
<feature type="domain" description="Methyltransferase type 11" evidence="2">
    <location>
        <begin position="68"/>
        <end position="165"/>
    </location>
</feature>
<accession>A0A0P9ESK7</accession>
<dbReference type="InterPro" id="IPR013216">
    <property type="entry name" value="Methyltransf_11"/>
</dbReference>
<keyword evidence="3" id="KW-0489">Methyltransferase</keyword>
<organism evidence="3 4">
    <name type="scientific">Thiohalorhabdus denitrificans</name>
    <dbReference type="NCBI Taxonomy" id="381306"/>
    <lineage>
        <taxon>Bacteria</taxon>
        <taxon>Pseudomonadati</taxon>
        <taxon>Pseudomonadota</taxon>
        <taxon>Gammaproteobacteria</taxon>
        <taxon>Thiohalorhabdales</taxon>
        <taxon>Thiohalorhabdaceae</taxon>
        <taxon>Thiohalorhabdus</taxon>
    </lineage>
</organism>
<protein>
    <submittedName>
        <fullName evidence="3">Ubiquinone/menaquinone biosynthesis C-methylase UbiE</fullName>
    </submittedName>
</protein>
<dbReference type="PANTHER" id="PTHR44068">
    <property type="entry name" value="ZGC:194242"/>
    <property type="match status" value="1"/>
</dbReference>
<dbReference type="SUPFAM" id="SSF53335">
    <property type="entry name" value="S-adenosyl-L-methionine-dependent methyltransferases"/>
    <property type="match status" value="1"/>
</dbReference>
<keyword evidence="4" id="KW-1185">Reference proteome</keyword>
<dbReference type="PATRIC" id="fig|381306.5.peg.2457"/>
<keyword evidence="3" id="KW-0830">Ubiquinone</keyword>
<dbReference type="RefSeq" id="WP_054964672.1">
    <property type="nucleotide sequence ID" value="NZ_FMUN01000007.1"/>
</dbReference>
<dbReference type="InterPro" id="IPR050447">
    <property type="entry name" value="Erg6_SMT_methyltransf"/>
</dbReference>